<dbReference type="Pfam" id="PF13971">
    <property type="entry name" value="Mei4"/>
    <property type="match status" value="1"/>
</dbReference>
<keyword evidence="5" id="KW-1185">Reference proteome</keyword>
<dbReference type="GO" id="GO:0000800">
    <property type="term" value="C:lateral element"/>
    <property type="evidence" value="ECO:0007669"/>
    <property type="project" value="TreeGrafter"/>
</dbReference>
<feature type="region of interest" description="Disordered" evidence="3">
    <location>
        <begin position="78"/>
        <end position="135"/>
    </location>
</feature>
<evidence type="ECO:0000256" key="2">
    <source>
        <dbReference type="ARBA" id="ARBA00093453"/>
    </source>
</evidence>
<dbReference type="GO" id="GO:0007129">
    <property type="term" value="P:homologous chromosome pairing at meiosis"/>
    <property type="evidence" value="ECO:0007669"/>
    <property type="project" value="TreeGrafter"/>
</dbReference>
<accession>A0A9D3MET3</accession>
<name>A0A9D3MET3_ANGAN</name>
<comment type="similarity">
    <text evidence="2">Belongs to the MEI4L family.</text>
</comment>
<dbReference type="PANTHER" id="PTHR28575">
    <property type="entry name" value="MEIOSIS-SPECIFIC PROTEIN MEI4"/>
    <property type="match status" value="1"/>
</dbReference>
<evidence type="ECO:0000256" key="3">
    <source>
        <dbReference type="SAM" id="MobiDB-lite"/>
    </source>
</evidence>
<feature type="non-terminal residue" evidence="4">
    <location>
        <position position="1"/>
    </location>
</feature>
<evidence type="ECO:0000256" key="1">
    <source>
        <dbReference type="ARBA" id="ARBA00023254"/>
    </source>
</evidence>
<feature type="compositionally biased region" description="Low complexity" evidence="3">
    <location>
        <begin position="122"/>
        <end position="135"/>
    </location>
</feature>
<gene>
    <name evidence="4" type="ORF">ANANG_G00118340</name>
</gene>
<keyword evidence="1" id="KW-0469">Meiosis</keyword>
<dbReference type="PANTHER" id="PTHR28575:SF1">
    <property type="entry name" value="MEIOSIS-SPECIFIC PROTEIN MEI4"/>
    <property type="match status" value="1"/>
</dbReference>
<dbReference type="Proteomes" id="UP001044222">
    <property type="component" value="Unassembled WGS sequence"/>
</dbReference>
<dbReference type="GO" id="GO:0007283">
    <property type="term" value="P:spermatogenesis"/>
    <property type="evidence" value="ECO:0007669"/>
    <property type="project" value="TreeGrafter"/>
</dbReference>
<evidence type="ECO:0000313" key="4">
    <source>
        <dbReference type="EMBL" id="KAG5846756.1"/>
    </source>
</evidence>
<organism evidence="4 5">
    <name type="scientific">Anguilla anguilla</name>
    <name type="common">European freshwater eel</name>
    <name type="synonym">Muraena anguilla</name>
    <dbReference type="NCBI Taxonomy" id="7936"/>
    <lineage>
        <taxon>Eukaryota</taxon>
        <taxon>Metazoa</taxon>
        <taxon>Chordata</taxon>
        <taxon>Craniata</taxon>
        <taxon>Vertebrata</taxon>
        <taxon>Euteleostomi</taxon>
        <taxon>Actinopterygii</taxon>
        <taxon>Neopterygii</taxon>
        <taxon>Teleostei</taxon>
        <taxon>Anguilliformes</taxon>
        <taxon>Anguillidae</taxon>
        <taxon>Anguilla</taxon>
    </lineage>
</organism>
<comment type="caution">
    <text evidence="4">The sequence shown here is derived from an EMBL/GenBank/DDBJ whole genome shotgun (WGS) entry which is preliminary data.</text>
</comment>
<sequence>MSSWKGADLKNWYLRTVKLAAAVAVIKSKPPGRSGRQQAEHLAAELRSQDVDWKAKAQSLQEEVLHLRQELFLNKILSRNSTCDGTGDGGIDPLRPEPGGPAKDTPTWEKDSGCDTEENSEAAPPARTPGARAGR</sequence>
<dbReference type="GO" id="GO:0006310">
    <property type="term" value="P:DNA recombination"/>
    <property type="evidence" value="ECO:0007669"/>
    <property type="project" value="InterPro"/>
</dbReference>
<evidence type="ECO:0000313" key="5">
    <source>
        <dbReference type="Proteomes" id="UP001044222"/>
    </source>
</evidence>
<protein>
    <submittedName>
        <fullName evidence="4">Uncharacterized protein</fullName>
    </submittedName>
</protein>
<dbReference type="InterPro" id="IPR025888">
    <property type="entry name" value="MEI4"/>
</dbReference>
<dbReference type="GO" id="GO:0042138">
    <property type="term" value="P:meiotic DNA double-strand break formation"/>
    <property type="evidence" value="ECO:0007669"/>
    <property type="project" value="InterPro"/>
</dbReference>
<reference evidence="4" key="1">
    <citation type="submission" date="2021-01" db="EMBL/GenBank/DDBJ databases">
        <title>A chromosome-scale assembly of European eel, Anguilla anguilla.</title>
        <authorList>
            <person name="Henkel C."/>
            <person name="Jong-Raadsen S.A."/>
            <person name="Dufour S."/>
            <person name="Weltzien F.-A."/>
            <person name="Palstra A.P."/>
            <person name="Pelster B."/>
            <person name="Spaink H.P."/>
            <person name="Van Den Thillart G.E."/>
            <person name="Jansen H."/>
            <person name="Zahm M."/>
            <person name="Klopp C."/>
            <person name="Cedric C."/>
            <person name="Louis A."/>
            <person name="Berthelot C."/>
            <person name="Parey E."/>
            <person name="Roest Crollius H."/>
            <person name="Montfort J."/>
            <person name="Robinson-Rechavi M."/>
            <person name="Bucao C."/>
            <person name="Bouchez O."/>
            <person name="Gislard M."/>
            <person name="Lluch J."/>
            <person name="Milhes M."/>
            <person name="Lampietro C."/>
            <person name="Lopez Roques C."/>
            <person name="Donnadieu C."/>
            <person name="Braasch I."/>
            <person name="Desvignes T."/>
            <person name="Postlethwait J."/>
            <person name="Bobe J."/>
            <person name="Guiguen Y."/>
            <person name="Dirks R."/>
        </authorList>
    </citation>
    <scope>NUCLEOTIDE SEQUENCE</scope>
    <source>
        <strain evidence="4">Tag_6206</strain>
        <tissue evidence="4">Liver</tissue>
    </source>
</reference>
<dbReference type="EMBL" id="JAFIRN010000006">
    <property type="protein sequence ID" value="KAG5846756.1"/>
    <property type="molecule type" value="Genomic_DNA"/>
</dbReference>
<dbReference type="GO" id="GO:0048477">
    <property type="term" value="P:oogenesis"/>
    <property type="evidence" value="ECO:0007669"/>
    <property type="project" value="TreeGrafter"/>
</dbReference>
<proteinExistence type="inferred from homology"/>
<dbReference type="AlphaFoldDB" id="A0A9D3MET3"/>